<dbReference type="HOGENOM" id="CLU_087643_0_0_1"/>
<keyword evidence="1" id="KW-0175">Coiled coil</keyword>
<organism evidence="2 3">
    <name type="scientific">Batrachochytrium dendrobatidis (strain JAM81 / FGSC 10211)</name>
    <name type="common">Frog chytrid fungus</name>
    <dbReference type="NCBI Taxonomy" id="684364"/>
    <lineage>
        <taxon>Eukaryota</taxon>
        <taxon>Fungi</taxon>
        <taxon>Fungi incertae sedis</taxon>
        <taxon>Chytridiomycota</taxon>
        <taxon>Chytridiomycota incertae sedis</taxon>
        <taxon>Chytridiomycetes</taxon>
        <taxon>Rhizophydiales</taxon>
        <taxon>Rhizophydiales incertae sedis</taxon>
        <taxon>Batrachochytrium</taxon>
    </lineage>
</organism>
<keyword evidence="3" id="KW-1185">Reference proteome</keyword>
<dbReference type="Proteomes" id="UP000007241">
    <property type="component" value="Unassembled WGS sequence"/>
</dbReference>
<evidence type="ECO:0000313" key="3">
    <source>
        <dbReference type="Proteomes" id="UP000007241"/>
    </source>
</evidence>
<feature type="coiled-coil region" evidence="1">
    <location>
        <begin position="143"/>
        <end position="177"/>
    </location>
</feature>
<proteinExistence type="predicted"/>
<name>F4P2S8_BATDJ</name>
<dbReference type="GeneID" id="18243178"/>
<evidence type="ECO:0000313" key="2">
    <source>
        <dbReference type="EMBL" id="EGF80074.1"/>
    </source>
</evidence>
<evidence type="ECO:0000256" key="1">
    <source>
        <dbReference type="SAM" id="Coils"/>
    </source>
</evidence>
<sequence>MTFIYNLFNQTSKMKLSITILSSILAVCSVTTASPVYPSSTMSAEASTLTASPSANPAGGDIYPGFPSAYNLEKYCDPFDTTEASLIKEIAKAHVGIDVMSTQLEGLHYQYDFQKGVIIKVEQQLETLRQTPGQELGAAEARLKMQYEVLDGLKNELKELVKKASDIIKKEESLEKKLTEHLSPGSSANGGILKLKTVSGYKECYEFFFHYARIVTIRA</sequence>
<dbReference type="InParanoid" id="F4P2S8"/>
<dbReference type="RefSeq" id="XP_006679157.1">
    <property type="nucleotide sequence ID" value="XM_006679094.1"/>
</dbReference>
<dbReference type="AlphaFoldDB" id="F4P2S8"/>
<protein>
    <submittedName>
        <fullName evidence="2">Uncharacterized protein</fullName>
    </submittedName>
</protein>
<dbReference type="EMBL" id="GL882884">
    <property type="protein sequence ID" value="EGF80074.1"/>
    <property type="molecule type" value="Genomic_DNA"/>
</dbReference>
<gene>
    <name evidence="2" type="ORF">BATDEDRAFT_88498</name>
</gene>
<reference evidence="2 3" key="1">
    <citation type="submission" date="2009-12" db="EMBL/GenBank/DDBJ databases">
        <title>The draft genome of Batrachochytrium dendrobatidis.</title>
        <authorList>
            <consortium name="US DOE Joint Genome Institute (JGI-PGF)"/>
            <person name="Kuo A."/>
            <person name="Salamov A."/>
            <person name="Schmutz J."/>
            <person name="Lucas S."/>
            <person name="Pitluck S."/>
            <person name="Rosenblum E."/>
            <person name="Stajich J."/>
            <person name="Eisen M."/>
            <person name="Grigoriev I.V."/>
        </authorList>
    </citation>
    <scope>NUCLEOTIDE SEQUENCE [LARGE SCALE GENOMIC DNA]</scope>
    <source>
        <strain evidence="3">JAM81 / FGSC 10211</strain>
    </source>
</reference>
<accession>F4P2S8</accession>